<comment type="caution">
    <text evidence="1">The sequence shown here is derived from an EMBL/GenBank/DDBJ whole genome shotgun (WGS) entry which is preliminary data.</text>
</comment>
<dbReference type="GeneID" id="64623909"/>
<sequence>ELVDILGAHRNTLRLYMKCHGIQRKYSELTNADLNVLISKFKKRCPDSGIRYIIGHLRRHGIRMQHHRVVHSLH</sequence>
<feature type="non-terminal residue" evidence="1">
    <location>
        <position position="1"/>
    </location>
</feature>
<proteinExistence type="predicted"/>
<dbReference type="Proteomes" id="UP000807769">
    <property type="component" value="Unassembled WGS sequence"/>
</dbReference>
<dbReference type="EMBL" id="JABBWG010000001">
    <property type="protein sequence ID" value="KAG1827553.1"/>
    <property type="molecule type" value="Genomic_DNA"/>
</dbReference>
<reference evidence="1" key="1">
    <citation type="journal article" date="2020" name="New Phytol.">
        <title>Comparative genomics reveals dynamic genome evolution in host specialist ectomycorrhizal fungi.</title>
        <authorList>
            <person name="Lofgren L.A."/>
            <person name="Nguyen N.H."/>
            <person name="Vilgalys R."/>
            <person name="Ruytinx J."/>
            <person name="Liao H.L."/>
            <person name="Branco S."/>
            <person name="Kuo A."/>
            <person name="LaButti K."/>
            <person name="Lipzen A."/>
            <person name="Andreopoulos W."/>
            <person name="Pangilinan J."/>
            <person name="Riley R."/>
            <person name="Hundley H."/>
            <person name="Na H."/>
            <person name="Barry K."/>
            <person name="Grigoriev I.V."/>
            <person name="Stajich J.E."/>
            <person name="Kennedy P.G."/>
        </authorList>
    </citation>
    <scope>NUCLEOTIDE SEQUENCE</scope>
    <source>
        <strain evidence="1">MN1</strain>
    </source>
</reference>
<keyword evidence="2" id="KW-1185">Reference proteome</keyword>
<dbReference type="AlphaFoldDB" id="A0A9P7EPQ4"/>
<dbReference type="OrthoDB" id="2686689at2759"/>
<evidence type="ECO:0000313" key="1">
    <source>
        <dbReference type="EMBL" id="KAG1827553.1"/>
    </source>
</evidence>
<evidence type="ECO:0000313" key="2">
    <source>
        <dbReference type="Proteomes" id="UP000807769"/>
    </source>
</evidence>
<name>A0A9P7EPQ4_9AGAM</name>
<dbReference type="RefSeq" id="XP_041200400.1">
    <property type="nucleotide sequence ID" value="XM_041329892.1"/>
</dbReference>
<accession>A0A9P7EPQ4</accession>
<gene>
    <name evidence="1" type="ORF">BJ212DRAFT_1257805</name>
</gene>
<organism evidence="1 2">
    <name type="scientific">Suillus subaureus</name>
    <dbReference type="NCBI Taxonomy" id="48587"/>
    <lineage>
        <taxon>Eukaryota</taxon>
        <taxon>Fungi</taxon>
        <taxon>Dikarya</taxon>
        <taxon>Basidiomycota</taxon>
        <taxon>Agaricomycotina</taxon>
        <taxon>Agaricomycetes</taxon>
        <taxon>Agaricomycetidae</taxon>
        <taxon>Boletales</taxon>
        <taxon>Suillineae</taxon>
        <taxon>Suillaceae</taxon>
        <taxon>Suillus</taxon>
    </lineage>
</organism>
<protein>
    <submittedName>
        <fullName evidence="1">Uncharacterized protein</fullName>
    </submittedName>
</protein>